<gene>
    <name evidence="3" type="ORF">MGAL_10B004836</name>
</gene>
<feature type="chain" id="PRO_5032989210" description="Ig-like domain-containing protein" evidence="2">
    <location>
        <begin position="23"/>
        <end position="277"/>
    </location>
</feature>
<proteinExistence type="predicted"/>
<organism evidence="3 4">
    <name type="scientific">Mytilus galloprovincialis</name>
    <name type="common">Mediterranean mussel</name>
    <dbReference type="NCBI Taxonomy" id="29158"/>
    <lineage>
        <taxon>Eukaryota</taxon>
        <taxon>Metazoa</taxon>
        <taxon>Spiralia</taxon>
        <taxon>Lophotrochozoa</taxon>
        <taxon>Mollusca</taxon>
        <taxon>Bivalvia</taxon>
        <taxon>Autobranchia</taxon>
        <taxon>Pteriomorphia</taxon>
        <taxon>Mytilida</taxon>
        <taxon>Mytiloidea</taxon>
        <taxon>Mytilidae</taxon>
        <taxon>Mytilinae</taxon>
        <taxon>Mytilus</taxon>
    </lineage>
</organism>
<dbReference type="OrthoDB" id="6076572at2759"/>
<dbReference type="EMBL" id="UYJE01008796">
    <property type="protein sequence ID" value="VDI67293.1"/>
    <property type="molecule type" value="Genomic_DNA"/>
</dbReference>
<keyword evidence="1" id="KW-0472">Membrane</keyword>
<accession>A0A8B6GR07</accession>
<dbReference type="InterPro" id="IPR013783">
    <property type="entry name" value="Ig-like_fold"/>
</dbReference>
<keyword evidence="4" id="KW-1185">Reference proteome</keyword>
<protein>
    <recommendedName>
        <fullName evidence="5">Ig-like domain-containing protein</fullName>
    </recommendedName>
</protein>
<evidence type="ECO:0000256" key="1">
    <source>
        <dbReference type="SAM" id="Phobius"/>
    </source>
</evidence>
<evidence type="ECO:0000256" key="2">
    <source>
        <dbReference type="SAM" id="SignalP"/>
    </source>
</evidence>
<feature type="signal peptide" evidence="2">
    <location>
        <begin position="1"/>
        <end position="22"/>
    </location>
</feature>
<dbReference type="Gene3D" id="2.60.40.10">
    <property type="entry name" value="Immunoglobulins"/>
    <property type="match status" value="1"/>
</dbReference>
<evidence type="ECO:0000313" key="3">
    <source>
        <dbReference type="EMBL" id="VDI67293.1"/>
    </source>
</evidence>
<dbReference type="Proteomes" id="UP000596742">
    <property type="component" value="Unassembled WGS sequence"/>
</dbReference>
<evidence type="ECO:0000313" key="4">
    <source>
        <dbReference type="Proteomes" id="UP000596742"/>
    </source>
</evidence>
<feature type="transmembrane region" description="Helical" evidence="1">
    <location>
        <begin position="236"/>
        <end position="258"/>
    </location>
</feature>
<evidence type="ECO:0008006" key="5">
    <source>
        <dbReference type="Google" id="ProtNLM"/>
    </source>
</evidence>
<comment type="caution">
    <text evidence="3">The sequence shown here is derived from an EMBL/GenBank/DDBJ whole genome shotgun (WGS) entry which is preliminary data.</text>
</comment>
<keyword evidence="1" id="KW-1133">Transmembrane helix</keyword>
<keyword evidence="2" id="KW-0732">Signal</keyword>
<dbReference type="AlphaFoldDB" id="A0A8B6GR07"/>
<keyword evidence="1" id="KW-0812">Transmembrane</keyword>
<sequence length="277" mass="31579">MNTKRFVGSLLVLLIMGRTVMTINWTVVNNPVIFGRDVILRCHVGNIDCNVSGTAHDTRQWTGGQHYKLLCATEGCTDPKYKMMTRNTSHDFDLLIQSFSESDLDCKYTCQCGHEVNTTTLSVEQNKLISFPTEINTDNSYIMSGNELQIEVSLEKVNPIPICKTLYKDKVLAEANVTKLKSYRYFTDVNVSFTFPLQEFGCSGSLQIICSLLSYNITIYDENIHTCHKYDSLFHLHIPLVTACSVFLLAIFGIVYIIKRRHSNQHFDKLQQQHEEG</sequence>
<reference evidence="3" key="1">
    <citation type="submission" date="2018-11" db="EMBL/GenBank/DDBJ databases">
        <authorList>
            <person name="Alioto T."/>
            <person name="Alioto T."/>
        </authorList>
    </citation>
    <scope>NUCLEOTIDE SEQUENCE</scope>
</reference>
<name>A0A8B6GR07_MYTGA</name>